<reference evidence="2 3" key="1">
    <citation type="journal article" date="2016" name="Sci. Rep.">
        <title>Insights into Adaptations to a Near-Obligate Nematode Endoparasitic Lifestyle from the Finished Genome of Drechmeria coniospora.</title>
        <authorList>
            <person name="Zhang L."/>
            <person name="Zhou Z."/>
            <person name="Guo Q."/>
            <person name="Fokkens L."/>
            <person name="Miskei M."/>
            <person name="Pocsi I."/>
            <person name="Zhang W."/>
            <person name="Chen M."/>
            <person name="Wang L."/>
            <person name="Sun Y."/>
            <person name="Donzelli B.G."/>
            <person name="Gibson D.M."/>
            <person name="Nelson D.R."/>
            <person name="Luo J.G."/>
            <person name="Rep M."/>
            <person name="Liu H."/>
            <person name="Yang S."/>
            <person name="Wang J."/>
            <person name="Krasnoff S.B."/>
            <person name="Xu Y."/>
            <person name="Molnar I."/>
            <person name="Lin M."/>
        </authorList>
    </citation>
    <scope>NUCLEOTIDE SEQUENCE [LARGE SCALE GENOMIC DNA]</scope>
    <source>
        <strain evidence="2 3">ARSEF 6962</strain>
    </source>
</reference>
<feature type="region of interest" description="Disordered" evidence="1">
    <location>
        <begin position="168"/>
        <end position="206"/>
    </location>
</feature>
<evidence type="ECO:0000256" key="1">
    <source>
        <dbReference type="SAM" id="MobiDB-lite"/>
    </source>
</evidence>
<name>A0A151GRX3_DRECN</name>
<dbReference type="InParanoid" id="A0A151GRX3"/>
<evidence type="ECO:0000313" key="3">
    <source>
        <dbReference type="Proteomes" id="UP000076580"/>
    </source>
</evidence>
<sequence length="206" mass="21836">MAPWHESRHQPLFLLALAGLPTTDGQHIWARQRAPTAASTRPSVAHGPVPRSALGVAFAWGLLVVQTCRCAGDGVALYCSPGCRVGLDGAVALGRLLVTFSPSPVAAAVGRRRRLPTSRSVAAPTHASAPMPAATGDHRLARERANKTVRLATPQRRARILSLLDVTDRHPTPWHDGEATDSPSIQGPSEKPEGPDHRPASLVPLV</sequence>
<dbReference type="EMBL" id="LAYC01000001">
    <property type="protein sequence ID" value="KYK59840.1"/>
    <property type="molecule type" value="Genomic_DNA"/>
</dbReference>
<feature type="region of interest" description="Disordered" evidence="1">
    <location>
        <begin position="116"/>
        <end position="139"/>
    </location>
</feature>
<dbReference type="RefSeq" id="XP_040659192.1">
    <property type="nucleotide sequence ID" value="XM_040798309.1"/>
</dbReference>
<protein>
    <submittedName>
        <fullName evidence="2">Uncharacterized protein</fullName>
    </submittedName>
</protein>
<dbReference type="AlphaFoldDB" id="A0A151GRX3"/>
<organism evidence="2 3">
    <name type="scientific">Drechmeria coniospora</name>
    <name type="common">Nematophagous fungus</name>
    <name type="synonym">Meria coniospora</name>
    <dbReference type="NCBI Taxonomy" id="98403"/>
    <lineage>
        <taxon>Eukaryota</taxon>
        <taxon>Fungi</taxon>
        <taxon>Dikarya</taxon>
        <taxon>Ascomycota</taxon>
        <taxon>Pezizomycotina</taxon>
        <taxon>Sordariomycetes</taxon>
        <taxon>Hypocreomycetidae</taxon>
        <taxon>Hypocreales</taxon>
        <taxon>Ophiocordycipitaceae</taxon>
        <taxon>Drechmeria</taxon>
    </lineage>
</organism>
<dbReference type="Proteomes" id="UP000076580">
    <property type="component" value="Chromosome 01"/>
</dbReference>
<comment type="caution">
    <text evidence="2">The sequence shown here is derived from an EMBL/GenBank/DDBJ whole genome shotgun (WGS) entry which is preliminary data.</text>
</comment>
<keyword evidence="3" id="KW-1185">Reference proteome</keyword>
<proteinExistence type="predicted"/>
<evidence type="ECO:0000313" key="2">
    <source>
        <dbReference type="EMBL" id="KYK59840.1"/>
    </source>
</evidence>
<feature type="compositionally biased region" description="Basic and acidic residues" evidence="1">
    <location>
        <begin position="168"/>
        <end position="178"/>
    </location>
</feature>
<gene>
    <name evidence="2" type="ORF">DCS_00974</name>
</gene>
<accession>A0A151GRX3</accession>
<feature type="compositionally biased region" description="Basic and acidic residues" evidence="1">
    <location>
        <begin position="190"/>
        <end position="199"/>
    </location>
</feature>
<dbReference type="GeneID" id="63713617"/>